<feature type="signal peptide" evidence="1">
    <location>
        <begin position="1"/>
        <end position="23"/>
    </location>
</feature>
<gene>
    <name evidence="2" type="ORF">HDE69_005001</name>
</gene>
<evidence type="ECO:0000313" key="3">
    <source>
        <dbReference type="Proteomes" id="UP000537718"/>
    </source>
</evidence>
<comment type="caution">
    <text evidence="2">The sequence shown here is derived from an EMBL/GenBank/DDBJ whole genome shotgun (WGS) entry which is preliminary data.</text>
</comment>
<sequence>MKKYIFYTLLVSLLFGANSVSFAQKGIDCNQVLDQEPYFSKHQTLQNDSLFLRDLEILKHCGNYGNVDSVLLKGSVLSAFLRTAMDEGQPATYRTMIGFMDKFKDTQDYRQFVESLQLYKSLENRKVNLEEWDLAQPFFVKMGFTQNDIDDFKEFIAKPAHHELTYIAAYYLYMKKLNEVTGSK</sequence>
<dbReference type="AlphaFoldDB" id="A0A7W8YYC5"/>
<keyword evidence="1" id="KW-0732">Signal</keyword>
<dbReference type="RefSeq" id="WP_183869982.1">
    <property type="nucleotide sequence ID" value="NZ_JACHCF010000016.1"/>
</dbReference>
<proteinExistence type="predicted"/>
<name>A0A7W8YYC5_9SPHI</name>
<feature type="chain" id="PRO_5031197281" evidence="1">
    <location>
        <begin position="24"/>
        <end position="184"/>
    </location>
</feature>
<organism evidence="2 3">
    <name type="scientific">Pedobacter cryoconitis</name>
    <dbReference type="NCBI Taxonomy" id="188932"/>
    <lineage>
        <taxon>Bacteria</taxon>
        <taxon>Pseudomonadati</taxon>
        <taxon>Bacteroidota</taxon>
        <taxon>Sphingobacteriia</taxon>
        <taxon>Sphingobacteriales</taxon>
        <taxon>Sphingobacteriaceae</taxon>
        <taxon>Pedobacter</taxon>
    </lineage>
</organism>
<protein>
    <submittedName>
        <fullName evidence="2">Uncharacterized protein</fullName>
    </submittedName>
</protein>
<dbReference type="EMBL" id="JACHCF010000016">
    <property type="protein sequence ID" value="MBB5623912.1"/>
    <property type="molecule type" value="Genomic_DNA"/>
</dbReference>
<dbReference type="Proteomes" id="UP000537718">
    <property type="component" value="Unassembled WGS sequence"/>
</dbReference>
<evidence type="ECO:0000313" key="2">
    <source>
        <dbReference type="EMBL" id="MBB5623912.1"/>
    </source>
</evidence>
<reference evidence="2 3" key="1">
    <citation type="submission" date="2020-08" db="EMBL/GenBank/DDBJ databases">
        <title>Genomic Encyclopedia of Type Strains, Phase IV (KMG-V): Genome sequencing to study the core and pangenomes of soil and plant-associated prokaryotes.</title>
        <authorList>
            <person name="Whitman W."/>
        </authorList>
    </citation>
    <scope>NUCLEOTIDE SEQUENCE [LARGE SCALE GENOMIC DNA]</scope>
    <source>
        <strain evidence="2 3">MP7CTX6</strain>
    </source>
</reference>
<evidence type="ECO:0000256" key="1">
    <source>
        <dbReference type="SAM" id="SignalP"/>
    </source>
</evidence>
<accession>A0A7W8YYC5</accession>